<evidence type="ECO:0000256" key="1">
    <source>
        <dbReference type="SAM" id="MobiDB-lite"/>
    </source>
</evidence>
<evidence type="ECO:0000313" key="2">
    <source>
        <dbReference type="EMBL" id="KZP06044.1"/>
    </source>
</evidence>
<feature type="region of interest" description="Disordered" evidence="1">
    <location>
        <begin position="1"/>
        <end position="29"/>
    </location>
</feature>
<dbReference type="EMBL" id="KV417806">
    <property type="protein sequence ID" value="KZP06044.1"/>
    <property type="molecule type" value="Genomic_DNA"/>
</dbReference>
<protein>
    <submittedName>
        <fullName evidence="2">Uncharacterized protein</fullName>
    </submittedName>
</protein>
<sequence length="191" mass="21515">MGTRRERGHEDETDECTQGQDSKKGGCGVPQEGGCGWPIMWPVVHLYRRSMDGNFMLFGSGPWLLLALEVEPVVERGDVLGAASRVSVHLGFTAMSPSLSMLFPYFRRRPQTSESVPAPPKPFPDCRSLRRSRQTADAADVSSTTVRISAGWSPHASGILIMAWWTAWRELRISQDSWRTHVRYFPFIYNT</sequence>
<proteinExistence type="predicted"/>
<reference evidence="2 3" key="1">
    <citation type="journal article" date="2016" name="Mol. Biol. Evol.">
        <title>Comparative Genomics of Early-Diverging Mushroom-Forming Fungi Provides Insights into the Origins of Lignocellulose Decay Capabilities.</title>
        <authorList>
            <person name="Nagy L.G."/>
            <person name="Riley R."/>
            <person name="Tritt A."/>
            <person name="Adam C."/>
            <person name="Daum C."/>
            <person name="Floudas D."/>
            <person name="Sun H."/>
            <person name="Yadav J.S."/>
            <person name="Pangilinan J."/>
            <person name="Larsson K.H."/>
            <person name="Matsuura K."/>
            <person name="Barry K."/>
            <person name="Labutti K."/>
            <person name="Kuo R."/>
            <person name="Ohm R.A."/>
            <person name="Bhattacharya S.S."/>
            <person name="Shirouzu T."/>
            <person name="Yoshinaga Y."/>
            <person name="Martin F.M."/>
            <person name="Grigoriev I.V."/>
            <person name="Hibbett D.S."/>
        </authorList>
    </citation>
    <scope>NUCLEOTIDE SEQUENCE [LARGE SCALE GENOMIC DNA]</scope>
    <source>
        <strain evidence="2 3">CBS 109695</strain>
    </source>
</reference>
<feature type="region of interest" description="Disordered" evidence="1">
    <location>
        <begin position="111"/>
        <end position="138"/>
    </location>
</feature>
<dbReference type="Proteomes" id="UP000076532">
    <property type="component" value="Unassembled WGS sequence"/>
</dbReference>
<organism evidence="2 3">
    <name type="scientific">Athelia psychrophila</name>
    <dbReference type="NCBI Taxonomy" id="1759441"/>
    <lineage>
        <taxon>Eukaryota</taxon>
        <taxon>Fungi</taxon>
        <taxon>Dikarya</taxon>
        <taxon>Basidiomycota</taxon>
        <taxon>Agaricomycotina</taxon>
        <taxon>Agaricomycetes</taxon>
        <taxon>Agaricomycetidae</taxon>
        <taxon>Atheliales</taxon>
        <taxon>Atheliaceae</taxon>
        <taxon>Athelia</taxon>
    </lineage>
</organism>
<accession>A0A167WFQ1</accession>
<evidence type="ECO:0000313" key="3">
    <source>
        <dbReference type="Proteomes" id="UP000076532"/>
    </source>
</evidence>
<name>A0A167WFQ1_9AGAM</name>
<dbReference type="AlphaFoldDB" id="A0A167WFQ1"/>
<feature type="compositionally biased region" description="Basic and acidic residues" evidence="1">
    <location>
        <begin position="1"/>
        <end position="10"/>
    </location>
</feature>
<keyword evidence="3" id="KW-1185">Reference proteome</keyword>
<gene>
    <name evidence="2" type="ORF">FIBSPDRAFT_903074</name>
</gene>